<dbReference type="Proteomes" id="UP000325286">
    <property type="component" value="Chromosome"/>
</dbReference>
<dbReference type="PANTHER" id="PTHR31793">
    <property type="entry name" value="4-HYDROXYBENZOYL-COA THIOESTERASE FAMILY MEMBER"/>
    <property type="match status" value="1"/>
</dbReference>
<dbReference type="CDD" id="cd00586">
    <property type="entry name" value="4HBT"/>
    <property type="match status" value="1"/>
</dbReference>
<gene>
    <name evidence="3" type="ORF">UC8_15830</name>
</gene>
<evidence type="ECO:0000256" key="1">
    <source>
        <dbReference type="ARBA" id="ARBA00005953"/>
    </source>
</evidence>
<dbReference type="KEGG" id="rul:UC8_15830"/>
<dbReference type="GO" id="GO:0047617">
    <property type="term" value="F:fatty acyl-CoA hydrolase activity"/>
    <property type="evidence" value="ECO:0007669"/>
    <property type="project" value="TreeGrafter"/>
</dbReference>
<evidence type="ECO:0000313" key="4">
    <source>
        <dbReference type="Proteomes" id="UP000325286"/>
    </source>
</evidence>
<dbReference type="EMBL" id="CP042914">
    <property type="protein sequence ID" value="QEG39587.1"/>
    <property type="molecule type" value="Genomic_DNA"/>
</dbReference>
<dbReference type="RefSeq" id="WP_068133110.1">
    <property type="nucleotide sequence ID" value="NZ_CP042914.1"/>
</dbReference>
<dbReference type="OrthoDB" id="9801517at2"/>
<evidence type="ECO:0000313" key="3">
    <source>
        <dbReference type="EMBL" id="QEG39587.1"/>
    </source>
</evidence>
<keyword evidence="4" id="KW-1185">Reference proteome</keyword>
<dbReference type="AlphaFoldDB" id="A0A5B9QKF3"/>
<comment type="similarity">
    <text evidence="1">Belongs to the 4-hydroxybenzoyl-CoA thioesterase family.</text>
</comment>
<dbReference type="InterPro" id="IPR029069">
    <property type="entry name" value="HotDog_dom_sf"/>
</dbReference>
<reference evidence="3 4" key="1">
    <citation type="submission" date="2019-08" db="EMBL/GenBank/DDBJ databases">
        <title>Deep-cultivation of Planctomycetes and their phenomic and genomic characterization uncovers novel biology.</title>
        <authorList>
            <person name="Wiegand S."/>
            <person name="Jogler M."/>
            <person name="Boedeker C."/>
            <person name="Pinto D."/>
            <person name="Vollmers J."/>
            <person name="Rivas-Marin E."/>
            <person name="Kohn T."/>
            <person name="Peeters S.H."/>
            <person name="Heuer A."/>
            <person name="Rast P."/>
            <person name="Oberbeckmann S."/>
            <person name="Bunk B."/>
            <person name="Jeske O."/>
            <person name="Meyerdierks A."/>
            <person name="Storesund J.E."/>
            <person name="Kallscheuer N."/>
            <person name="Luecker S."/>
            <person name="Lage O.M."/>
            <person name="Pohl T."/>
            <person name="Merkel B.J."/>
            <person name="Hornburger P."/>
            <person name="Mueller R.-W."/>
            <person name="Bruemmer F."/>
            <person name="Labrenz M."/>
            <person name="Spormann A.M."/>
            <person name="Op den Camp H."/>
            <person name="Overmann J."/>
            <person name="Amann R."/>
            <person name="Jetten M.S.M."/>
            <person name="Mascher T."/>
            <person name="Medema M.H."/>
            <person name="Devos D.P."/>
            <person name="Kaster A.-K."/>
            <person name="Ovreas L."/>
            <person name="Rohde M."/>
            <person name="Galperin M.Y."/>
            <person name="Jogler C."/>
        </authorList>
    </citation>
    <scope>NUCLEOTIDE SEQUENCE [LARGE SCALE GENOMIC DNA]</scope>
    <source>
        <strain evidence="3 4">UC8</strain>
    </source>
</reference>
<accession>A0A5B9QKF3</accession>
<evidence type="ECO:0000256" key="2">
    <source>
        <dbReference type="ARBA" id="ARBA00022801"/>
    </source>
</evidence>
<dbReference type="PANTHER" id="PTHR31793:SF27">
    <property type="entry name" value="NOVEL THIOESTERASE SUPERFAMILY DOMAIN AND SAPOSIN A-TYPE DOMAIN CONTAINING PROTEIN (0610012H03RIK)"/>
    <property type="match status" value="1"/>
</dbReference>
<dbReference type="InterPro" id="IPR050563">
    <property type="entry name" value="4-hydroxybenzoyl-CoA_TE"/>
</dbReference>
<name>A0A5B9QKF3_9BACT</name>
<protein>
    <submittedName>
        <fullName evidence="3">Acyl-ACP thioesterase</fullName>
    </submittedName>
</protein>
<keyword evidence="2" id="KW-0378">Hydrolase</keyword>
<organism evidence="3 4">
    <name type="scientific">Roseimaritima ulvae</name>
    <dbReference type="NCBI Taxonomy" id="980254"/>
    <lineage>
        <taxon>Bacteria</taxon>
        <taxon>Pseudomonadati</taxon>
        <taxon>Planctomycetota</taxon>
        <taxon>Planctomycetia</taxon>
        <taxon>Pirellulales</taxon>
        <taxon>Pirellulaceae</taxon>
        <taxon>Roseimaritima</taxon>
    </lineage>
</organism>
<dbReference type="SUPFAM" id="SSF54637">
    <property type="entry name" value="Thioesterase/thiol ester dehydrase-isomerase"/>
    <property type="match status" value="1"/>
</dbReference>
<sequence>MTASHGPQVFDFHYTVSEDEIDAQEHVHNLRYLQWTLWAAQRHTSACGWDSKQALEQNGIGWVVRSHDVTYRAAAFAGDEIIVRTWIADVTHVSSRRRYLVCRPADRTILCRAETRWAFVDLNVRKAIQIPPELLQAIQPLEGSPGVPWDAATP</sequence>
<dbReference type="Gene3D" id="3.10.129.10">
    <property type="entry name" value="Hotdog Thioesterase"/>
    <property type="match status" value="1"/>
</dbReference>
<dbReference type="Pfam" id="PF13279">
    <property type="entry name" value="4HBT_2"/>
    <property type="match status" value="1"/>
</dbReference>
<proteinExistence type="inferred from homology"/>